<keyword evidence="2" id="KW-1133">Transmembrane helix</keyword>
<feature type="transmembrane region" description="Helical" evidence="2">
    <location>
        <begin position="59"/>
        <end position="76"/>
    </location>
</feature>
<evidence type="ECO:0000313" key="4">
    <source>
        <dbReference type="EMBL" id="GAQ85256.1"/>
    </source>
</evidence>
<keyword evidence="5" id="KW-1185">Reference proteome</keyword>
<dbReference type="EMBL" id="DF237175">
    <property type="protein sequence ID" value="GAQ85256.1"/>
    <property type="molecule type" value="Genomic_DNA"/>
</dbReference>
<organism evidence="4 5">
    <name type="scientific">Klebsormidium nitens</name>
    <name type="common">Green alga</name>
    <name type="synonym">Ulothrix nitens</name>
    <dbReference type="NCBI Taxonomy" id="105231"/>
    <lineage>
        <taxon>Eukaryota</taxon>
        <taxon>Viridiplantae</taxon>
        <taxon>Streptophyta</taxon>
        <taxon>Klebsormidiophyceae</taxon>
        <taxon>Klebsormidiales</taxon>
        <taxon>Klebsormidiaceae</taxon>
        <taxon>Klebsormidium</taxon>
    </lineage>
</organism>
<evidence type="ECO:0000313" key="5">
    <source>
        <dbReference type="Proteomes" id="UP000054558"/>
    </source>
</evidence>
<feature type="transmembrane region" description="Helical" evidence="2">
    <location>
        <begin position="23"/>
        <end position="47"/>
    </location>
</feature>
<protein>
    <recommendedName>
        <fullName evidence="3">RING-type domain-containing protein</fullName>
    </recommendedName>
</protein>
<dbReference type="OrthoDB" id="1711136at2759"/>
<evidence type="ECO:0000259" key="3">
    <source>
        <dbReference type="PROSITE" id="PS50089"/>
    </source>
</evidence>
<keyword evidence="1" id="KW-0863">Zinc-finger</keyword>
<name>A0A1Y1I991_KLENI</name>
<keyword evidence="1" id="KW-0862">Zinc</keyword>
<feature type="domain" description="RING-type" evidence="3">
    <location>
        <begin position="245"/>
        <end position="280"/>
    </location>
</feature>
<keyword evidence="2" id="KW-0472">Membrane</keyword>
<keyword evidence="1" id="KW-0479">Metal-binding</keyword>
<dbReference type="SUPFAM" id="SSF57850">
    <property type="entry name" value="RING/U-box"/>
    <property type="match status" value="1"/>
</dbReference>
<sequence length="292" mass="31406">MPTAAFSLRLDSLGFRFLPEAGLLGLAALFLLPVIPLQVLIVSLALLNSRNFILKLATLPWLFACDLLVTLAWLGSCTSQSLAGWIRLRLGCTVAPEGRRRPSTTENVPEQGLRHVGVVRQEGLPAEDSVSGPSLAPLAAIAIQAVAPVTQGLGAILSGIGYCGGLLGGFVFGLVEPVVSMGNSKSKVEAQSEKIDHPLQLALAKFVATEGREMSVEMLEETTTLLQLAMNTCIKTKERKAAWVCRICLDQEIRVLLKPCRHACLCGTCSDLVEICPICRMQITGREKFILS</sequence>
<evidence type="ECO:0000256" key="2">
    <source>
        <dbReference type="SAM" id="Phobius"/>
    </source>
</evidence>
<dbReference type="Proteomes" id="UP000054558">
    <property type="component" value="Unassembled WGS sequence"/>
</dbReference>
<proteinExistence type="predicted"/>
<accession>A0A1Y1I991</accession>
<dbReference type="InterPro" id="IPR001841">
    <property type="entry name" value="Znf_RING"/>
</dbReference>
<keyword evidence="2" id="KW-0812">Transmembrane</keyword>
<dbReference type="Pfam" id="PF13920">
    <property type="entry name" value="zf-C3HC4_3"/>
    <property type="match status" value="1"/>
</dbReference>
<dbReference type="AlphaFoldDB" id="A0A1Y1I991"/>
<reference evidence="4 5" key="1">
    <citation type="journal article" date="2014" name="Nat. Commun.">
        <title>Klebsormidium flaccidum genome reveals primary factors for plant terrestrial adaptation.</title>
        <authorList>
            <person name="Hori K."/>
            <person name="Maruyama F."/>
            <person name="Fujisawa T."/>
            <person name="Togashi T."/>
            <person name="Yamamoto N."/>
            <person name="Seo M."/>
            <person name="Sato S."/>
            <person name="Yamada T."/>
            <person name="Mori H."/>
            <person name="Tajima N."/>
            <person name="Moriyama T."/>
            <person name="Ikeuchi M."/>
            <person name="Watanabe M."/>
            <person name="Wada H."/>
            <person name="Kobayashi K."/>
            <person name="Saito M."/>
            <person name="Masuda T."/>
            <person name="Sasaki-Sekimoto Y."/>
            <person name="Mashiguchi K."/>
            <person name="Awai K."/>
            <person name="Shimojima M."/>
            <person name="Masuda S."/>
            <person name="Iwai M."/>
            <person name="Nobusawa T."/>
            <person name="Narise T."/>
            <person name="Kondo S."/>
            <person name="Saito H."/>
            <person name="Sato R."/>
            <person name="Murakawa M."/>
            <person name="Ihara Y."/>
            <person name="Oshima-Yamada Y."/>
            <person name="Ohtaka K."/>
            <person name="Satoh M."/>
            <person name="Sonobe K."/>
            <person name="Ishii M."/>
            <person name="Ohtani R."/>
            <person name="Kanamori-Sato M."/>
            <person name="Honoki R."/>
            <person name="Miyazaki D."/>
            <person name="Mochizuki H."/>
            <person name="Umetsu J."/>
            <person name="Higashi K."/>
            <person name="Shibata D."/>
            <person name="Kamiya Y."/>
            <person name="Sato N."/>
            <person name="Nakamura Y."/>
            <person name="Tabata S."/>
            <person name="Ida S."/>
            <person name="Kurokawa K."/>
            <person name="Ohta H."/>
        </authorList>
    </citation>
    <scope>NUCLEOTIDE SEQUENCE [LARGE SCALE GENOMIC DNA]</scope>
    <source>
        <strain evidence="4 5">NIES-2285</strain>
    </source>
</reference>
<evidence type="ECO:0000256" key="1">
    <source>
        <dbReference type="PROSITE-ProRule" id="PRU00175"/>
    </source>
</evidence>
<gene>
    <name evidence="4" type="ORF">KFL_002260120</name>
</gene>
<dbReference type="Gene3D" id="3.30.40.10">
    <property type="entry name" value="Zinc/RING finger domain, C3HC4 (zinc finger)"/>
    <property type="match status" value="1"/>
</dbReference>
<dbReference type="GO" id="GO:0008270">
    <property type="term" value="F:zinc ion binding"/>
    <property type="evidence" value="ECO:0007669"/>
    <property type="project" value="UniProtKB-KW"/>
</dbReference>
<dbReference type="PROSITE" id="PS50089">
    <property type="entry name" value="ZF_RING_2"/>
    <property type="match status" value="1"/>
</dbReference>
<dbReference type="InterPro" id="IPR013083">
    <property type="entry name" value="Znf_RING/FYVE/PHD"/>
</dbReference>